<evidence type="ECO:0000313" key="3">
    <source>
        <dbReference type="Proteomes" id="UP000661025"/>
    </source>
</evidence>
<comment type="caution">
    <text evidence="2">The sequence shown here is derived from an EMBL/GenBank/DDBJ whole genome shotgun (WGS) entry which is preliminary data.</text>
</comment>
<accession>A0A927QNE9</accession>
<dbReference type="AlphaFoldDB" id="A0A927QNE9"/>
<feature type="compositionally biased region" description="Basic and acidic residues" evidence="1">
    <location>
        <begin position="148"/>
        <end position="166"/>
    </location>
</feature>
<proteinExistence type="predicted"/>
<dbReference type="Proteomes" id="UP000661025">
    <property type="component" value="Unassembled WGS sequence"/>
</dbReference>
<evidence type="ECO:0000256" key="1">
    <source>
        <dbReference type="SAM" id="MobiDB-lite"/>
    </source>
</evidence>
<evidence type="ECO:0000313" key="2">
    <source>
        <dbReference type="EMBL" id="MBD9727872.1"/>
    </source>
</evidence>
<gene>
    <name evidence="2" type="ORF">IHE70_32775</name>
</gene>
<sequence>MSTRSARAMQVLSRFGELSWFSLPSEKHPVYRYPQVPYMGWRYTSAQEDTAHPIEEAVGALSTKVEWTLDRTRKSWLLVPTRILREAHGLDSPAFADVVHSVNTQDHEFCFRALSDLDLILQRLVQVPIPKASVESGAITEAEPTEVEAEHRSLERRHAGRERPSRAQDMWDG</sequence>
<organism evidence="2 3">
    <name type="scientific">Streptomyces caniscabiei</name>
    <dbReference type="NCBI Taxonomy" id="2746961"/>
    <lineage>
        <taxon>Bacteria</taxon>
        <taxon>Bacillati</taxon>
        <taxon>Actinomycetota</taxon>
        <taxon>Actinomycetes</taxon>
        <taxon>Kitasatosporales</taxon>
        <taxon>Streptomycetaceae</taxon>
        <taxon>Streptomyces</taxon>
    </lineage>
</organism>
<feature type="region of interest" description="Disordered" evidence="1">
    <location>
        <begin position="135"/>
        <end position="173"/>
    </location>
</feature>
<protein>
    <submittedName>
        <fullName evidence="2">Uncharacterized protein</fullName>
    </submittedName>
</protein>
<reference evidence="2" key="1">
    <citation type="submission" date="2020-09" db="EMBL/GenBank/DDBJ databases">
        <title>Streptomyces canutascabiei sp. nov., which causes potato common scab and is distributed across the world.</title>
        <authorList>
            <person name="Nguyen H.P."/>
            <person name="Weisberg A.J."/>
            <person name="Chang J.H."/>
            <person name="Clarke C.R."/>
        </authorList>
    </citation>
    <scope>NUCLEOTIDE SEQUENCE</scope>
    <source>
        <strain evidence="2">ID-01-6.2a</strain>
    </source>
</reference>
<dbReference type="RefSeq" id="WP_275875007.1">
    <property type="nucleotide sequence ID" value="NZ_CP119182.1"/>
</dbReference>
<dbReference type="GeneID" id="79934204"/>
<dbReference type="EMBL" id="JACYXT010000017">
    <property type="protein sequence ID" value="MBD9727872.1"/>
    <property type="molecule type" value="Genomic_DNA"/>
</dbReference>
<name>A0A927QNE9_9ACTN</name>